<reference evidence="2" key="1">
    <citation type="journal article" date="2019" name="Int. J. Syst. Evol. Microbiol.">
        <title>The Global Catalogue of Microorganisms (GCM) 10K type strain sequencing project: providing services to taxonomists for standard genome sequencing and annotation.</title>
        <authorList>
            <consortium name="The Broad Institute Genomics Platform"/>
            <consortium name="The Broad Institute Genome Sequencing Center for Infectious Disease"/>
            <person name="Wu L."/>
            <person name="Ma J."/>
        </authorList>
    </citation>
    <scope>NUCLEOTIDE SEQUENCE [LARGE SCALE GENOMIC DNA]</scope>
    <source>
        <strain evidence="2">NBRC 108723</strain>
    </source>
</reference>
<dbReference type="RefSeq" id="WP_284190231.1">
    <property type="nucleotide sequence ID" value="NZ_BSPW01000001.1"/>
</dbReference>
<keyword evidence="2" id="KW-1185">Reference proteome</keyword>
<dbReference type="Proteomes" id="UP001157138">
    <property type="component" value="Unassembled WGS sequence"/>
</dbReference>
<sequence length="319" mass="35440">MDVIDIKGDGAASLMPLLTNWSLSDSEGMQSDRLSLTFSGMESQTLIPKSGTEWRVFIDGEKRGVYQISSISEYLHPVKLVVQLTPAIFCVADEKGFKEPRRRTFPPARIQDVVKAVMEPHGYEVRVSPKFAYKPTEHLNQNEETDSAFIARLAAKHDAIAKPIDRMYVFGQRGSLKTLSGHEQPVVTITPQDVQQGSAKLAHPSFVRFNGVKAYWQTPDTGLSDTQVIGSKPYFSIKDVFKHPGEAQVAAEAKLAEFKRKIQKFSATLRGQPGLFAESVMILQGFQSPRAKGHWSIDSVILTGTRTSYTIQVEATRPI</sequence>
<comment type="caution">
    <text evidence="1">The sequence shown here is derived from an EMBL/GenBank/DDBJ whole genome shotgun (WGS) entry which is preliminary data.</text>
</comment>
<proteinExistence type="predicted"/>
<protein>
    <recommendedName>
        <fullName evidence="3">Phage protein D</fullName>
    </recommendedName>
</protein>
<dbReference type="EMBL" id="BSPW01000001">
    <property type="protein sequence ID" value="GLT16299.1"/>
    <property type="molecule type" value="Genomic_DNA"/>
</dbReference>
<dbReference type="Gene3D" id="3.55.50.10">
    <property type="entry name" value="Baseplate protein-like domains"/>
    <property type="match status" value="1"/>
</dbReference>
<name>A0ABQ6ETI5_9VIBR</name>
<gene>
    <name evidence="1" type="ORF">GCM10007938_00750</name>
</gene>
<evidence type="ECO:0000313" key="2">
    <source>
        <dbReference type="Proteomes" id="UP001157138"/>
    </source>
</evidence>
<evidence type="ECO:0000313" key="1">
    <source>
        <dbReference type="EMBL" id="GLT16299.1"/>
    </source>
</evidence>
<evidence type="ECO:0008006" key="3">
    <source>
        <dbReference type="Google" id="ProtNLM"/>
    </source>
</evidence>
<accession>A0ABQ6ETI5</accession>
<organism evidence="1 2">
    <name type="scientific">Vibrio zhanjiangensis</name>
    <dbReference type="NCBI Taxonomy" id="1046128"/>
    <lineage>
        <taxon>Bacteria</taxon>
        <taxon>Pseudomonadati</taxon>
        <taxon>Pseudomonadota</taxon>
        <taxon>Gammaproteobacteria</taxon>
        <taxon>Vibrionales</taxon>
        <taxon>Vibrionaceae</taxon>
        <taxon>Vibrio</taxon>
    </lineage>
</organism>
<dbReference type="SUPFAM" id="SSF69279">
    <property type="entry name" value="Phage tail proteins"/>
    <property type="match status" value="1"/>
</dbReference>